<dbReference type="EMBL" id="CAAE01005953">
    <property type="protein sequence ID" value="CAF88900.1"/>
    <property type="molecule type" value="Genomic_DNA"/>
</dbReference>
<dbReference type="Gene3D" id="3.90.1150.170">
    <property type="match status" value="1"/>
</dbReference>
<dbReference type="OrthoDB" id="8918365at2759"/>
<reference evidence="2" key="1">
    <citation type="journal article" date="2004" name="Nature">
        <title>Genome duplication in the teleost fish Tetraodon nigroviridis reveals the early vertebrate proto-karyotype.</title>
        <authorList>
            <person name="Jaillon O."/>
            <person name="Aury J.-M."/>
            <person name="Brunet F."/>
            <person name="Petit J.-L."/>
            <person name="Stange-Thomann N."/>
            <person name="Mauceli E."/>
            <person name="Bouneau L."/>
            <person name="Fischer C."/>
            <person name="Ozouf-Costaz C."/>
            <person name="Bernot A."/>
            <person name="Nicaud S."/>
            <person name="Jaffe D."/>
            <person name="Fisher S."/>
            <person name="Lutfalla G."/>
            <person name="Dossat C."/>
            <person name="Segurens B."/>
            <person name="Dasilva C."/>
            <person name="Salanoubat M."/>
            <person name="Levy M."/>
            <person name="Boudet N."/>
            <person name="Castellano S."/>
            <person name="Anthouard V."/>
            <person name="Jubin C."/>
            <person name="Castelli V."/>
            <person name="Katinka M."/>
            <person name="Vacherie B."/>
            <person name="Biemont C."/>
            <person name="Skalli Z."/>
            <person name="Cattolico L."/>
            <person name="Poulain J."/>
            <person name="De Berardinis V."/>
            <person name="Cruaud C."/>
            <person name="Duprat S."/>
            <person name="Brottier P."/>
            <person name="Coutanceau J.-P."/>
            <person name="Gouzy J."/>
            <person name="Parra G."/>
            <person name="Lardier G."/>
            <person name="Chapple C."/>
            <person name="McKernan K.J."/>
            <person name="McEwan P."/>
            <person name="Bosak S."/>
            <person name="Kellis M."/>
            <person name="Volff J.-N."/>
            <person name="Guigo R."/>
            <person name="Zody M.C."/>
            <person name="Mesirov J."/>
            <person name="Lindblad-Toh K."/>
            <person name="Birren B."/>
            <person name="Nusbaum C."/>
            <person name="Kahn D."/>
            <person name="Robinson-Rechavi M."/>
            <person name="Laudet V."/>
            <person name="Schachter V."/>
            <person name="Quetier F."/>
            <person name="Saurin W."/>
            <person name="Scarpelli C."/>
            <person name="Wincker P."/>
            <person name="Lander E.S."/>
            <person name="Weissenbach J."/>
            <person name="Roest Crollius H."/>
        </authorList>
    </citation>
    <scope>NUCLEOTIDE SEQUENCE [LARGE SCALE GENOMIC DNA]</scope>
</reference>
<sequence length="123" mass="13698">MRGNGSLEEMKGENLVMSGKSGPSADCPPSCQPAGFLQKNNSLEESARLTHAHGAARNAQSWERAETDFSNMFARDLLPAKNGEEPTLQFLLEVVEILTSYVRKTFDRSTKVLDFHHPHQLLE</sequence>
<feature type="region of interest" description="Disordered" evidence="1">
    <location>
        <begin position="1"/>
        <end position="31"/>
    </location>
</feature>
<gene>
    <name evidence="2" type="ORF">GSTENG00002562001</name>
</gene>
<evidence type="ECO:0000313" key="2">
    <source>
        <dbReference type="EMBL" id="CAF88900.1"/>
    </source>
</evidence>
<proteinExistence type="predicted"/>
<protein>
    <submittedName>
        <fullName evidence="2">(spotted green pufferfish) hypothetical protein</fullName>
    </submittedName>
</protein>
<dbReference type="AlphaFoldDB" id="Q4TDY2"/>
<name>Q4TDY2_TETNG</name>
<evidence type="ECO:0000256" key="1">
    <source>
        <dbReference type="SAM" id="MobiDB-lite"/>
    </source>
</evidence>
<reference evidence="2" key="2">
    <citation type="submission" date="2004-02" db="EMBL/GenBank/DDBJ databases">
        <authorList>
            <consortium name="Genoscope"/>
            <consortium name="Whitehead Institute Centre for Genome Research"/>
        </authorList>
    </citation>
    <scope>NUCLEOTIDE SEQUENCE</scope>
</reference>
<comment type="caution">
    <text evidence="2">The sequence shown here is derived from an EMBL/GenBank/DDBJ whole genome shotgun (WGS) entry which is preliminary data.</text>
</comment>
<dbReference type="KEGG" id="tng:GSTEN00002562G001"/>
<feature type="non-terminal residue" evidence="2">
    <location>
        <position position="1"/>
    </location>
</feature>
<accession>Q4TDY2</accession>
<organism evidence="2">
    <name type="scientific">Tetraodon nigroviridis</name>
    <name type="common">Spotted green pufferfish</name>
    <name type="synonym">Chelonodon nigroviridis</name>
    <dbReference type="NCBI Taxonomy" id="99883"/>
    <lineage>
        <taxon>Eukaryota</taxon>
        <taxon>Metazoa</taxon>
        <taxon>Chordata</taxon>
        <taxon>Craniata</taxon>
        <taxon>Vertebrata</taxon>
        <taxon>Euteleostomi</taxon>
        <taxon>Actinopterygii</taxon>
        <taxon>Neopterygii</taxon>
        <taxon>Teleostei</taxon>
        <taxon>Neoteleostei</taxon>
        <taxon>Acanthomorphata</taxon>
        <taxon>Eupercaria</taxon>
        <taxon>Tetraodontiformes</taxon>
        <taxon>Tetradontoidea</taxon>
        <taxon>Tetraodontidae</taxon>
        <taxon>Tetraodon</taxon>
    </lineage>
</organism>